<dbReference type="KEGG" id="dpl:KGM_201711"/>
<proteinExistence type="predicted"/>
<feature type="compositionally biased region" description="Basic and acidic residues" evidence="1">
    <location>
        <begin position="192"/>
        <end position="208"/>
    </location>
</feature>
<dbReference type="AlphaFoldDB" id="A0A212EV66"/>
<accession>A0A212EV66</accession>
<feature type="region of interest" description="Disordered" evidence="1">
    <location>
        <begin position="302"/>
        <end position="332"/>
    </location>
</feature>
<evidence type="ECO:0000313" key="2">
    <source>
        <dbReference type="EMBL" id="OWR45369.1"/>
    </source>
</evidence>
<feature type="compositionally biased region" description="Polar residues" evidence="1">
    <location>
        <begin position="111"/>
        <end position="123"/>
    </location>
</feature>
<gene>
    <name evidence="2" type="ORF">KGM_201711</name>
</gene>
<reference evidence="2 3" key="1">
    <citation type="journal article" date="2011" name="Cell">
        <title>The monarch butterfly genome yields insights into long-distance migration.</title>
        <authorList>
            <person name="Zhan S."/>
            <person name="Merlin C."/>
            <person name="Boore J.L."/>
            <person name="Reppert S.M."/>
        </authorList>
    </citation>
    <scope>NUCLEOTIDE SEQUENCE [LARGE SCALE GENOMIC DNA]</scope>
    <source>
        <strain evidence="2">F-2</strain>
    </source>
</reference>
<feature type="region of interest" description="Disordered" evidence="1">
    <location>
        <begin position="107"/>
        <end position="214"/>
    </location>
</feature>
<dbReference type="InParanoid" id="A0A212EV66"/>
<protein>
    <submittedName>
        <fullName evidence="2">Uncharacterized protein</fullName>
    </submittedName>
</protein>
<dbReference type="EMBL" id="AGBW02012241">
    <property type="protein sequence ID" value="OWR45369.1"/>
    <property type="molecule type" value="Genomic_DNA"/>
</dbReference>
<organism evidence="2 3">
    <name type="scientific">Danaus plexippus plexippus</name>
    <dbReference type="NCBI Taxonomy" id="278856"/>
    <lineage>
        <taxon>Eukaryota</taxon>
        <taxon>Metazoa</taxon>
        <taxon>Ecdysozoa</taxon>
        <taxon>Arthropoda</taxon>
        <taxon>Hexapoda</taxon>
        <taxon>Insecta</taxon>
        <taxon>Pterygota</taxon>
        <taxon>Neoptera</taxon>
        <taxon>Endopterygota</taxon>
        <taxon>Lepidoptera</taxon>
        <taxon>Glossata</taxon>
        <taxon>Ditrysia</taxon>
        <taxon>Papilionoidea</taxon>
        <taxon>Nymphalidae</taxon>
        <taxon>Danainae</taxon>
        <taxon>Danaini</taxon>
        <taxon>Danaina</taxon>
        <taxon>Danaus</taxon>
        <taxon>Danaus</taxon>
    </lineage>
</organism>
<dbReference type="Gene3D" id="6.10.140.1020">
    <property type="match status" value="1"/>
</dbReference>
<feature type="compositionally biased region" description="Low complexity" evidence="1">
    <location>
        <begin position="174"/>
        <end position="186"/>
    </location>
</feature>
<evidence type="ECO:0000313" key="3">
    <source>
        <dbReference type="Proteomes" id="UP000007151"/>
    </source>
</evidence>
<feature type="compositionally biased region" description="Polar residues" evidence="1">
    <location>
        <begin position="131"/>
        <end position="148"/>
    </location>
</feature>
<name>A0A212EV66_DANPL</name>
<comment type="caution">
    <text evidence="2">The sequence shown here is derived from an EMBL/GenBank/DDBJ whole genome shotgun (WGS) entry which is preliminary data.</text>
</comment>
<keyword evidence="3" id="KW-1185">Reference proteome</keyword>
<feature type="compositionally biased region" description="Basic and acidic residues" evidence="1">
    <location>
        <begin position="69"/>
        <end position="78"/>
    </location>
</feature>
<feature type="region of interest" description="Disordered" evidence="1">
    <location>
        <begin position="1"/>
        <end position="24"/>
    </location>
</feature>
<evidence type="ECO:0000256" key="1">
    <source>
        <dbReference type="SAM" id="MobiDB-lite"/>
    </source>
</evidence>
<dbReference type="Proteomes" id="UP000007151">
    <property type="component" value="Unassembled WGS sequence"/>
</dbReference>
<feature type="compositionally biased region" description="Basic residues" evidence="1">
    <location>
        <begin position="163"/>
        <end position="173"/>
    </location>
</feature>
<sequence length="486" mass="54705">MNNTPSQIKRNCIESPKTPGGISKSLLTPCRRVGLSRNWRKGSVSPFISPLSGSNTCTNTENELKKRKKCDEPDKDPNDNGDTLVVCGNETSTLHCTPSRTLTARKRSKTLVLSNQDNENEVISESHPDINKSTSNFNTPDYSHSFEQFSEDNTEQSSNKVSKVSKLKLKNKSTSKSNTSSKTLVSEECANDDSKTEQNRIRSNKVEDTSSDNLRKINKCPNNLTRECMVVIQKNILKSDVPSNNISDKHSSQTSCCSDDDVPLSNLSSKDNDLKDKYNYVENEKFVKKLDKTTSVTDLKVKSKTKEKTAHKNPKIMPRKPSSQSTSTDDDDDFKIDKRTILIKKSYNKISKPIKAKSTGSITQTDIDDLQARIDRKKKKLLAKAMTSDTEELRNLIKKWQTGCQNALTELFELMKAKMPERSMAYSDILKMFKIPSDLVGYDSENDCFMALVSKTLSRMLYQFVYLAYPLSAVAKIRPPDCNMST</sequence>
<dbReference type="eggNOG" id="ENOG502TCBW">
    <property type="taxonomic scope" value="Eukaryota"/>
</dbReference>
<feature type="region of interest" description="Disordered" evidence="1">
    <location>
        <begin position="56"/>
        <end position="83"/>
    </location>
</feature>